<dbReference type="Gene3D" id="3.30.930.10">
    <property type="entry name" value="Bira Bifunctional Protein, Domain 2"/>
    <property type="match status" value="1"/>
</dbReference>
<evidence type="ECO:0000259" key="9">
    <source>
        <dbReference type="PROSITE" id="PS50862"/>
    </source>
</evidence>
<feature type="binding site" evidence="8">
    <location>
        <begin position="241"/>
        <end position="243"/>
    </location>
    <ligand>
        <name>ATP</name>
        <dbReference type="ChEBI" id="CHEBI:30616"/>
    </ligand>
</feature>
<feature type="binding site" evidence="7">
    <location>
        <position position="363"/>
    </location>
    <ligand>
        <name>L-serine</name>
        <dbReference type="ChEBI" id="CHEBI:33384"/>
    </ligand>
</feature>
<evidence type="ECO:0000256" key="2">
    <source>
        <dbReference type="ARBA" id="ARBA00022598"/>
    </source>
</evidence>
<dbReference type="GO" id="GO:0004828">
    <property type="term" value="F:serine-tRNA ligase activity"/>
    <property type="evidence" value="ECO:0007669"/>
    <property type="project" value="UniProtKB-EC"/>
</dbReference>
<dbReference type="InterPro" id="IPR002314">
    <property type="entry name" value="aa-tRNA-synt_IIb"/>
</dbReference>
<evidence type="ECO:0000313" key="10">
    <source>
        <dbReference type="EMBL" id="ABA27324.1"/>
    </source>
</evidence>
<accession>Q3LW41</accession>
<dbReference type="InterPro" id="IPR006195">
    <property type="entry name" value="aa-tRNA-synth_II"/>
</dbReference>
<feature type="site" description="Important for serine binding" evidence="7">
    <location>
        <position position="365"/>
    </location>
</feature>
<dbReference type="GO" id="GO:0005524">
    <property type="term" value="F:ATP binding"/>
    <property type="evidence" value="ECO:0007669"/>
    <property type="project" value="UniProtKB-KW"/>
</dbReference>
<evidence type="ECO:0000256" key="1">
    <source>
        <dbReference type="ARBA" id="ARBA00012840"/>
    </source>
</evidence>
<feature type="binding site" evidence="7">
    <location>
        <position position="264"/>
    </location>
    <ligand>
        <name>L-serine</name>
        <dbReference type="ChEBI" id="CHEBI:33384"/>
    </ligand>
</feature>
<keyword evidence="10" id="KW-0542">Nucleomorph</keyword>
<evidence type="ECO:0000256" key="4">
    <source>
        <dbReference type="ARBA" id="ARBA00022840"/>
    </source>
</evidence>
<dbReference type="PRINTS" id="PR00981">
    <property type="entry name" value="TRNASYNTHSER"/>
</dbReference>
<geneLocation type="nucleomorph" evidence="10"/>
<keyword evidence="5 10" id="KW-0030">Aminoacyl-tRNA synthetase</keyword>
<keyword evidence="2" id="KW-0436">Ligase</keyword>
<dbReference type="PROSITE" id="PS50862">
    <property type="entry name" value="AA_TRNA_LIGASE_II"/>
    <property type="match status" value="1"/>
</dbReference>
<dbReference type="SUPFAM" id="SSF55681">
    <property type="entry name" value="Class II aaRS and biotin synthetases"/>
    <property type="match status" value="1"/>
</dbReference>
<dbReference type="GO" id="GO:0006434">
    <property type="term" value="P:seryl-tRNA aminoacylation"/>
    <property type="evidence" value="ECO:0007669"/>
    <property type="project" value="InterPro"/>
</dbReference>
<keyword evidence="4 8" id="KW-0067">ATP-binding</keyword>
<evidence type="ECO:0000256" key="7">
    <source>
        <dbReference type="PIRSR" id="PIRSR001529-1"/>
    </source>
</evidence>
<dbReference type="AlphaFoldDB" id="Q3LW41"/>
<protein>
    <recommendedName>
        <fullName evidence="1">serine--tRNA ligase</fullName>
        <ecNumber evidence="1">6.1.1.11</ecNumber>
    </recommendedName>
    <alternativeName>
        <fullName evidence="6">Seryl-tRNA synthetase</fullName>
    </alternativeName>
</protein>
<evidence type="ECO:0000256" key="6">
    <source>
        <dbReference type="ARBA" id="ARBA00031113"/>
    </source>
</evidence>
<dbReference type="PIRSF" id="PIRSF001529">
    <property type="entry name" value="Ser-tRNA-synth_IIa"/>
    <property type="match status" value="1"/>
</dbReference>
<dbReference type="EC" id="6.1.1.11" evidence="1"/>
<dbReference type="InterPro" id="IPR045864">
    <property type="entry name" value="aa-tRNA-synth_II/BPL/LPL"/>
</dbReference>
<feature type="binding site" evidence="7">
    <location>
        <position position="210"/>
    </location>
    <ligand>
        <name>L-serine</name>
        <dbReference type="ChEBI" id="CHEBI:33384"/>
    </ligand>
</feature>
<dbReference type="PANTHER" id="PTHR11778">
    <property type="entry name" value="SERYL-TRNA SYNTHETASE"/>
    <property type="match status" value="1"/>
</dbReference>
<feature type="domain" description="Aminoacyl-transfer RNA synthetases class-II family profile" evidence="9">
    <location>
        <begin position="116"/>
        <end position="389"/>
    </location>
</feature>
<dbReference type="GeneID" id="5788387"/>
<dbReference type="InterPro" id="IPR002317">
    <property type="entry name" value="Ser-tRNA-ligase_type_1"/>
</dbReference>
<sequence>MFTLLKTQINILRLIETYKIKTVKFEKALYSVENKLISKYYQKVQRNICKKIFQISGRKTISNMYQFISVGFDLKSTLNEVKMERYERVSYFVPFKCDNKNSLIIKKFKRQPFYRYSHVEIMRKLDIVDLNNGLKAAGNRGYFLKGFGLDLNLALVKFGLEYLETQQHVKLWAPLFLRKQIMKKCVQILDFKNQLYKIPIAKNTFYLIATAEQAICSQMYNNTYKISDLPLKLCCYSTCFRKEAGSHGIDSGGLFRVHQFEKIEQFIISYSRYFLKNKEFQLLLERSEKFYQQIRLPYQIVEMNSSELNSFSFIKYDIEAWFPGSKTYREVVSCTNCLNMQSNSLKSKIKTQNSFDCDMCTFNSTLAATERLMCALVENFQVKEGVKIPHCLRKYCNNKKFLKFNAFF</sequence>
<dbReference type="Proteomes" id="UP000243425">
    <property type="component" value="Nucleomorph 2"/>
</dbReference>
<keyword evidence="3" id="KW-0547">Nucleotide-binding</keyword>
<evidence type="ECO:0000313" key="11">
    <source>
        <dbReference type="Proteomes" id="UP000243425"/>
    </source>
</evidence>
<proteinExistence type="predicted"/>
<feature type="binding site" evidence="8">
    <location>
        <begin position="257"/>
        <end position="260"/>
    </location>
    <ligand>
        <name>ATP</name>
        <dbReference type="ChEBI" id="CHEBI:30616"/>
    </ligand>
</feature>
<dbReference type="EMBL" id="DQ158857">
    <property type="protein sequence ID" value="ABA27324.1"/>
    <property type="molecule type" value="Genomic_DNA"/>
</dbReference>
<reference evidence="10 11" key="1">
    <citation type="journal article" date="2006" name="Proc. Natl. Acad. Sci. U.S.A.">
        <title>Complete nucleotide sequence of the chlorarachniophyte nucleomorph: nature's smallest nucleus.</title>
        <authorList>
            <person name="Gilson P.R."/>
            <person name="Su V."/>
            <person name="Slamovits C.H."/>
            <person name="Reith M.E."/>
            <person name="Keeling P.J."/>
            <person name="McFadden G.I."/>
        </authorList>
    </citation>
    <scope>NUCLEOTIDE SEQUENCE [LARGE SCALE GENOMIC DNA]</scope>
    <source>
        <strain evidence="11">CCMP621</strain>
    </source>
</reference>
<dbReference type="RefSeq" id="XP_001712936.1">
    <property type="nucleotide sequence ID" value="XM_001712884.1"/>
</dbReference>
<dbReference type="Pfam" id="PF00587">
    <property type="entry name" value="tRNA-synt_2b"/>
    <property type="match status" value="1"/>
</dbReference>
<evidence type="ECO:0000256" key="8">
    <source>
        <dbReference type="PIRSR" id="PIRSR001529-2"/>
    </source>
</evidence>
<evidence type="ECO:0000256" key="3">
    <source>
        <dbReference type="ARBA" id="ARBA00022741"/>
    </source>
</evidence>
<feature type="binding site" evidence="7">
    <location>
        <position position="241"/>
    </location>
    <ligand>
        <name>L-serine</name>
        <dbReference type="ChEBI" id="CHEBI:33384"/>
    </ligand>
</feature>
<organism evidence="10 11">
    <name type="scientific">Bigelowiella natans</name>
    <name type="common">Pedinomonas minutissima</name>
    <name type="synonym">Chlorarachnion sp. (strain CCMP621)</name>
    <dbReference type="NCBI Taxonomy" id="227086"/>
    <lineage>
        <taxon>Eukaryota</taxon>
        <taxon>Sar</taxon>
        <taxon>Rhizaria</taxon>
        <taxon>Cercozoa</taxon>
        <taxon>Chlorarachniophyceae</taxon>
        <taxon>Bigelowiella</taxon>
    </lineage>
</organism>
<name>Q3LW41_BIGNA</name>
<feature type="binding site" evidence="8">
    <location>
        <begin position="330"/>
        <end position="333"/>
    </location>
    <ligand>
        <name>ATP</name>
        <dbReference type="ChEBI" id="CHEBI:30616"/>
    </ligand>
</feature>
<gene>
    <name evidence="10" type="primary">sys1</name>
</gene>
<evidence type="ECO:0000256" key="5">
    <source>
        <dbReference type="ARBA" id="ARBA00023146"/>
    </source>
</evidence>